<evidence type="ECO:0000313" key="3">
    <source>
        <dbReference type="Proteomes" id="UP000277236"/>
    </source>
</evidence>
<evidence type="ECO:0008006" key="4">
    <source>
        <dbReference type="Google" id="ProtNLM"/>
    </source>
</evidence>
<gene>
    <name evidence="2" type="ORF">ALQ04_02371</name>
</gene>
<dbReference type="Proteomes" id="UP000277236">
    <property type="component" value="Unassembled WGS sequence"/>
</dbReference>
<dbReference type="Pfam" id="PF10972">
    <property type="entry name" value="CsiV"/>
    <property type="match status" value="2"/>
</dbReference>
<feature type="signal peptide" evidence="1">
    <location>
        <begin position="1"/>
        <end position="20"/>
    </location>
</feature>
<proteinExistence type="predicted"/>
<comment type="caution">
    <text evidence="2">The sequence shown here is derived from an EMBL/GenBank/DDBJ whole genome shotgun (WGS) entry which is preliminary data.</text>
</comment>
<sequence>MRLFRSLILLLTLVAPTAFADSLYQVEMILFRQLGEPAATLQFAPEDWNAGARRIDSSNERSPALNDMASKLQGSGQYEVLLQKAWQQSIGTEKAKVAVTSGQERLGHFPIEGTVSLAIARFTDIAADFWINQLDPHGILISSERMKQTARVKNGELIYLDNSNLALLIKVSPL</sequence>
<name>A0A3M4M8Q9_PSECI</name>
<evidence type="ECO:0000256" key="1">
    <source>
        <dbReference type="SAM" id="SignalP"/>
    </source>
</evidence>
<dbReference type="RefSeq" id="WP_122314391.1">
    <property type="nucleotide sequence ID" value="NZ_RBRE01000013.1"/>
</dbReference>
<feature type="chain" id="PRO_5018280557" description="Peptidoglycan-binding protein CsiV" evidence="1">
    <location>
        <begin position="21"/>
        <end position="174"/>
    </location>
</feature>
<keyword evidence="1" id="KW-0732">Signal</keyword>
<dbReference type="InterPro" id="IPR021241">
    <property type="entry name" value="CsiV"/>
</dbReference>
<protein>
    <recommendedName>
        <fullName evidence="4">Peptidoglycan-binding protein CsiV</fullName>
    </recommendedName>
</protein>
<accession>A0A3M4M8Q9</accession>
<evidence type="ECO:0000313" key="2">
    <source>
        <dbReference type="EMBL" id="RMQ50160.1"/>
    </source>
</evidence>
<dbReference type="AlphaFoldDB" id="A0A3M4M8Q9"/>
<reference evidence="2 3" key="1">
    <citation type="submission" date="2018-08" db="EMBL/GenBank/DDBJ databases">
        <title>Recombination of ecologically and evolutionarily significant loci maintains genetic cohesion in the Pseudomonas syringae species complex.</title>
        <authorList>
            <person name="Dillon M."/>
            <person name="Thakur S."/>
            <person name="Almeida R.N.D."/>
            <person name="Weir B.S."/>
            <person name="Guttman D.S."/>
        </authorList>
    </citation>
    <scope>NUCLEOTIDE SEQUENCE [LARGE SCALE GENOMIC DNA]</scope>
    <source>
        <strain evidence="2 3">ICMP 3353</strain>
    </source>
</reference>
<dbReference type="OrthoDB" id="5566524at2"/>
<organism evidence="2 3">
    <name type="scientific">Pseudomonas cichorii</name>
    <dbReference type="NCBI Taxonomy" id="36746"/>
    <lineage>
        <taxon>Bacteria</taxon>
        <taxon>Pseudomonadati</taxon>
        <taxon>Pseudomonadota</taxon>
        <taxon>Gammaproteobacteria</taxon>
        <taxon>Pseudomonadales</taxon>
        <taxon>Pseudomonadaceae</taxon>
        <taxon>Pseudomonas</taxon>
    </lineage>
</organism>
<dbReference type="EMBL" id="RBRE01000013">
    <property type="protein sequence ID" value="RMQ50160.1"/>
    <property type="molecule type" value="Genomic_DNA"/>
</dbReference>